<dbReference type="Proteomes" id="UP001202328">
    <property type="component" value="Unassembled WGS sequence"/>
</dbReference>
<sequence>MLAPSLTGYSVVSACVVTLSWKEKAASQCSTKWISSRQEGIICLAVVFFSGFTAGLCYRFNASFIFMIAAAVVAVTSSGALHYRQVYTEPLGFSGPAVPLLPAARIFINISCLLRRSSYQDC</sequence>
<proteinExistence type="predicted"/>
<keyword evidence="1" id="KW-1133">Transmembrane helix</keyword>
<organism evidence="2 3">
    <name type="scientific">Papaver atlanticum</name>
    <dbReference type="NCBI Taxonomy" id="357466"/>
    <lineage>
        <taxon>Eukaryota</taxon>
        <taxon>Viridiplantae</taxon>
        <taxon>Streptophyta</taxon>
        <taxon>Embryophyta</taxon>
        <taxon>Tracheophyta</taxon>
        <taxon>Spermatophyta</taxon>
        <taxon>Magnoliopsida</taxon>
        <taxon>Ranunculales</taxon>
        <taxon>Papaveraceae</taxon>
        <taxon>Papaveroideae</taxon>
        <taxon>Papaver</taxon>
    </lineage>
</organism>
<keyword evidence="3" id="KW-1185">Reference proteome</keyword>
<evidence type="ECO:0000313" key="2">
    <source>
        <dbReference type="EMBL" id="KAI3962438.1"/>
    </source>
</evidence>
<comment type="caution">
    <text evidence="2">The sequence shown here is derived from an EMBL/GenBank/DDBJ whole genome shotgun (WGS) entry which is preliminary data.</text>
</comment>
<feature type="transmembrane region" description="Helical" evidence="1">
    <location>
        <begin position="41"/>
        <end position="58"/>
    </location>
</feature>
<keyword evidence="1" id="KW-0472">Membrane</keyword>
<dbReference type="AlphaFoldDB" id="A0AAD4TIP2"/>
<reference evidence="2" key="1">
    <citation type="submission" date="2022-04" db="EMBL/GenBank/DDBJ databases">
        <title>A functionally conserved STORR gene fusion in Papaver species that diverged 16.8 million years ago.</title>
        <authorList>
            <person name="Catania T."/>
        </authorList>
    </citation>
    <scope>NUCLEOTIDE SEQUENCE</scope>
    <source>
        <strain evidence="2">S-188037</strain>
    </source>
</reference>
<feature type="transmembrane region" description="Helical" evidence="1">
    <location>
        <begin position="64"/>
        <end position="83"/>
    </location>
</feature>
<accession>A0AAD4TIP2</accession>
<protein>
    <submittedName>
        <fullName evidence="2">Uncharacterized protein</fullName>
    </submittedName>
</protein>
<gene>
    <name evidence="2" type="ORF">MKW98_010989</name>
</gene>
<keyword evidence="1" id="KW-0812">Transmembrane</keyword>
<name>A0AAD4TIP2_9MAGN</name>
<dbReference type="EMBL" id="JAJJMB010000395">
    <property type="protein sequence ID" value="KAI3962438.1"/>
    <property type="molecule type" value="Genomic_DNA"/>
</dbReference>
<evidence type="ECO:0000313" key="3">
    <source>
        <dbReference type="Proteomes" id="UP001202328"/>
    </source>
</evidence>
<evidence type="ECO:0000256" key="1">
    <source>
        <dbReference type="SAM" id="Phobius"/>
    </source>
</evidence>